<dbReference type="Gene3D" id="1.10.10.10">
    <property type="entry name" value="Winged helix-like DNA-binding domain superfamily/Winged helix DNA-binding domain"/>
    <property type="match status" value="1"/>
</dbReference>
<dbReference type="Proteomes" id="UP000317835">
    <property type="component" value="Chromosome"/>
</dbReference>
<accession>A0A518H501</accession>
<dbReference type="GO" id="GO:0016052">
    <property type="term" value="P:carbohydrate catabolic process"/>
    <property type="evidence" value="ECO:0007669"/>
    <property type="project" value="InterPro"/>
</dbReference>
<feature type="region of interest" description="Disordered" evidence="6">
    <location>
        <begin position="287"/>
        <end position="383"/>
    </location>
</feature>
<dbReference type="InterPro" id="IPR039425">
    <property type="entry name" value="RNA_pol_sigma-70-like"/>
</dbReference>
<evidence type="ECO:0000256" key="6">
    <source>
        <dbReference type="SAM" id="MobiDB-lite"/>
    </source>
</evidence>
<dbReference type="InterPro" id="IPR014284">
    <property type="entry name" value="RNA_pol_sigma-70_dom"/>
</dbReference>
<dbReference type="InterPro" id="IPR013324">
    <property type="entry name" value="RNA_pol_sigma_r3/r4-like"/>
</dbReference>
<keyword evidence="2" id="KW-0805">Transcription regulation</keyword>
<dbReference type="RefSeq" id="WP_145271854.1">
    <property type="nucleotide sequence ID" value="NZ_CP036426.1"/>
</dbReference>
<feature type="domain" description="RNA polymerase sigma factor 70 region 4 type 2" evidence="9">
    <location>
        <begin position="146"/>
        <end position="195"/>
    </location>
</feature>
<dbReference type="SUPFAM" id="SSF88659">
    <property type="entry name" value="Sigma3 and sigma4 domains of RNA polymerase sigma factors"/>
    <property type="match status" value="1"/>
</dbReference>
<sequence>MVGGSVEGPGYRSFRILFERGAVGLLSDAELIERFLDRGSAGAESAFAALVERHGPMVLSACRRALGDPHDAQDAFQATFLTLARRAGSIRNRDSLASWLFGVSCRVSARMRARRARRRAAEGRAGTLRTVSEATVSPAGAPDWAELHEELARLPEAYRAPTVLCYLEQLTNEEAAARLRLPVGTVKTRLRRARDLLRSRLAHRGEASAMAMVAALRPDPSASAAAQRLSVETARIAVIGLSSLSDSAIPPAVAALCRGVLHSTLAAKCAIGAAGLLVAASTVGFLSAPGDGPPPRPRVPDPIQKEADRPPPAAVDDGPGPGMTPRDDPGPGAPGPVEGPDPGPGDGSTSFGEVIATPDGEAPTPLPPVESSPGAVPAREPSVEAPVLTGITIDGDLSDWPRSMARYAIEQNLGIVPPSAVGQGYLEGEPPPASDLSASFAAGYDPGEQLLYLAVIVRDETLIVGNASHLDTDAVEVYVDGLRGERRVPAQADLELPELPVQQYVAIPGEGRVFGVPQPTNPILLGGDLTQTRTTMAFRREGEVTTYEWAIQVFDRYPGMPTRLIPGKRIGFDVAVADRDSAVTTPGGFDEPDHNRLAWIYWGPRWSRMKKLDAGALGELILGGQPTPAPPEPEEAGPTRVPSIEAAPLSGVEIDGDLSDWPGDLARHPIDHIHILPNHYGWNGLEGADLTTSPDLSAAFSVAYDPDADLVYLAVVVRDDRLVVGHQGFWDTDAVEVYVDGRRSEDKAGIAGREEEVDASEFPLLQYIGLPGGEGPVYGVRRSAGRDRGPENPILMFGDIGRTGSRMASRRSGGLTTYEWAVRPYDRYPDRPTDLVPGVRIGLDVAVADKDAPATTDAPQSEPVAERSAWLSWFPEYHGLRYLDASNLGELRLVGRPPPSGEAVDD</sequence>
<dbReference type="AlphaFoldDB" id="A0A518H501"/>
<keyword evidence="5" id="KW-0804">Transcription</keyword>
<keyword evidence="11" id="KW-1185">Reference proteome</keyword>
<evidence type="ECO:0000259" key="7">
    <source>
        <dbReference type="Pfam" id="PF04542"/>
    </source>
</evidence>
<evidence type="ECO:0000256" key="1">
    <source>
        <dbReference type="ARBA" id="ARBA00010641"/>
    </source>
</evidence>
<organism evidence="10 11">
    <name type="scientific">Tautonia plasticadhaerens</name>
    <dbReference type="NCBI Taxonomy" id="2527974"/>
    <lineage>
        <taxon>Bacteria</taxon>
        <taxon>Pseudomonadati</taxon>
        <taxon>Planctomycetota</taxon>
        <taxon>Planctomycetia</taxon>
        <taxon>Isosphaerales</taxon>
        <taxon>Isosphaeraceae</taxon>
        <taxon>Tautonia</taxon>
    </lineage>
</organism>
<dbReference type="CDD" id="cd06171">
    <property type="entry name" value="Sigma70_r4"/>
    <property type="match status" value="1"/>
</dbReference>
<dbReference type="InterPro" id="IPR013325">
    <property type="entry name" value="RNA_pol_sigma_r2"/>
</dbReference>
<dbReference type="GO" id="GO:0016987">
    <property type="term" value="F:sigma factor activity"/>
    <property type="evidence" value="ECO:0007669"/>
    <property type="project" value="UniProtKB-KW"/>
</dbReference>
<dbReference type="NCBIfam" id="TIGR02937">
    <property type="entry name" value="sigma70-ECF"/>
    <property type="match status" value="1"/>
</dbReference>
<dbReference type="InterPro" id="IPR036388">
    <property type="entry name" value="WH-like_DNA-bd_sf"/>
</dbReference>
<evidence type="ECO:0000259" key="9">
    <source>
        <dbReference type="Pfam" id="PF08281"/>
    </source>
</evidence>
<evidence type="ECO:0000256" key="5">
    <source>
        <dbReference type="ARBA" id="ARBA00023163"/>
    </source>
</evidence>
<feature type="domain" description="Carbohydrate-binding" evidence="8">
    <location>
        <begin position="689"/>
        <end position="745"/>
    </location>
</feature>
<dbReference type="GO" id="GO:0006352">
    <property type="term" value="P:DNA-templated transcription initiation"/>
    <property type="evidence" value="ECO:0007669"/>
    <property type="project" value="InterPro"/>
</dbReference>
<dbReference type="SUPFAM" id="SSF88946">
    <property type="entry name" value="Sigma2 domain of RNA polymerase sigma factors"/>
    <property type="match status" value="1"/>
</dbReference>
<keyword evidence="4" id="KW-0238">DNA-binding</keyword>
<name>A0A518H501_9BACT</name>
<dbReference type="InterPro" id="IPR007627">
    <property type="entry name" value="RNA_pol_sigma70_r2"/>
</dbReference>
<dbReference type="Gene3D" id="2.60.40.1190">
    <property type="match status" value="2"/>
</dbReference>
<dbReference type="Gene3D" id="1.10.1740.10">
    <property type="match status" value="1"/>
</dbReference>
<dbReference type="PANTHER" id="PTHR43133:SF8">
    <property type="entry name" value="RNA POLYMERASE SIGMA FACTOR HI_1459-RELATED"/>
    <property type="match status" value="1"/>
</dbReference>
<dbReference type="Pfam" id="PF04542">
    <property type="entry name" value="Sigma70_r2"/>
    <property type="match status" value="1"/>
</dbReference>
<keyword evidence="3" id="KW-0731">Sigma factor</keyword>
<evidence type="ECO:0000256" key="3">
    <source>
        <dbReference type="ARBA" id="ARBA00023082"/>
    </source>
</evidence>
<proteinExistence type="inferred from homology"/>
<evidence type="ECO:0000313" key="10">
    <source>
        <dbReference type="EMBL" id="QDV35924.1"/>
    </source>
</evidence>
<dbReference type="SUPFAM" id="SSF49344">
    <property type="entry name" value="CBD9-like"/>
    <property type="match status" value="2"/>
</dbReference>
<dbReference type="GO" id="GO:0003677">
    <property type="term" value="F:DNA binding"/>
    <property type="evidence" value="ECO:0007669"/>
    <property type="project" value="UniProtKB-KW"/>
</dbReference>
<dbReference type="GO" id="GO:0004553">
    <property type="term" value="F:hydrolase activity, hydrolyzing O-glycosyl compounds"/>
    <property type="evidence" value="ECO:0007669"/>
    <property type="project" value="InterPro"/>
</dbReference>
<evidence type="ECO:0000256" key="4">
    <source>
        <dbReference type="ARBA" id="ARBA00023125"/>
    </source>
</evidence>
<feature type="domain" description="RNA polymerase sigma-70 region 2" evidence="7">
    <location>
        <begin position="50"/>
        <end position="117"/>
    </location>
</feature>
<gene>
    <name evidence="10" type="primary">sigW_4</name>
    <name evidence="10" type="ORF">ElP_38330</name>
</gene>
<protein>
    <submittedName>
        <fullName evidence="10">ECF RNA polymerase sigma factor SigW</fullName>
    </submittedName>
</protein>
<feature type="compositionally biased region" description="Pro residues" evidence="6">
    <location>
        <begin position="331"/>
        <end position="343"/>
    </location>
</feature>
<dbReference type="Pfam" id="PF08281">
    <property type="entry name" value="Sigma70_r4_2"/>
    <property type="match status" value="1"/>
</dbReference>
<dbReference type="KEGG" id="tpla:ElP_38330"/>
<dbReference type="PANTHER" id="PTHR43133">
    <property type="entry name" value="RNA POLYMERASE ECF-TYPE SIGMA FACTO"/>
    <property type="match status" value="1"/>
</dbReference>
<evidence type="ECO:0000313" key="11">
    <source>
        <dbReference type="Proteomes" id="UP000317835"/>
    </source>
</evidence>
<reference evidence="10 11" key="1">
    <citation type="submission" date="2019-02" db="EMBL/GenBank/DDBJ databases">
        <title>Deep-cultivation of Planctomycetes and their phenomic and genomic characterization uncovers novel biology.</title>
        <authorList>
            <person name="Wiegand S."/>
            <person name="Jogler M."/>
            <person name="Boedeker C."/>
            <person name="Pinto D."/>
            <person name="Vollmers J."/>
            <person name="Rivas-Marin E."/>
            <person name="Kohn T."/>
            <person name="Peeters S.H."/>
            <person name="Heuer A."/>
            <person name="Rast P."/>
            <person name="Oberbeckmann S."/>
            <person name="Bunk B."/>
            <person name="Jeske O."/>
            <person name="Meyerdierks A."/>
            <person name="Storesund J.E."/>
            <person name="Kallscheuer N."/>
            <person name="Luecker S."/>
            <person name="Lage O.M."/>
            <person name="Pohl T."/>
            <person name="Merkel B.J."/>
            <person name="Hornburger P."/>
            <person name="Mueller R.-W."/>
            <person name="Bruemmer F."/>
            <person name="Labrenz M."/>
            <person name="Spormann A.M."/>
            <person name="Op den Camp H."/>
            <person name="Overmann J."/>
            <person name="Amann R."/>
            <person name="Jetten M.S.M."/>
            <person name="Mascher T."/>
            <person name="Medema M.H."/>
            <person name="Devos D.P."/>
            <person name="Kaster A.-K."/>
            <person name="Ovreas L."/>
            <person name="Rohde M."/>
            <person name="Galperin M.Y."/>
            <person name="Jogler C."/>
        </authorList>
    </citation>
    <scope>NUCLEOTIDE SEQUENCE [LARGE SCALE GENOMIC DNA]</scope>
    <source>
        <strain evidence="10 11">ElP</strain>
    </source>
</reference>
<dbReference type="GO" id="GO:0030246">
    <property type="term" value="F:carbohydrate binding"/>
    <property type="evidence" value="ECO:0007669"/>
    <property type="project" value="InterPro"/>
</dbReference>
<evidence type="ECO:0000256" key="2">
    <source>
        <dbReference type="ARBA" id="ARBA00023015"/>
    </source>
</evidence>
<dbReference type="EMBL" id="CP036426">
    <property type="protein sequence ID" value="QDV35924.1"/>
    <property type="molecule type" value="Genomic_DNA"/>
</dbReference>
<dbReference type="OrthoDB" id="258703at2"/>
<dbReference type="Pfam" id="PF06452">
    <property type="entry name" value="CBM9_1"/>
    <property type="match status" value="1"/>
</dbReference>
<comment type="similarity">
    <text evidence="1">Belongs to the sigma-70 factor family. ECF subfamily.</text>
</comment>
<dbReference type="InterPro" id="IPR010502">
    <property type="entry name" value="Carb-bd_dom_fam9"/>
</dbReference>
<dbReference type="InterPro" id="IPR013249">
    <property type="entry name" value="RNA_pol_sigma70_r4_t2"/>
</dbReference>
<evidence type="ECO:0000259" key="8">
    <source>
        <dbReference type="Pfam" id="PF06452"/>
    </source>
</evidence>